<dbReference type="PANTHER" id="PTHR30043:SF8">
    <property type="entry name" value="ABC TRANSPORTER, PERMEASE PROTEIN CC0363, PUTATIVE-RELATED"/>
    <property type="match status" value="1"/>
</dbReference>
<comment type="subcellular location">
    <subcellularLocation>
        <location evidence="2">Cell envelope</location>
    </subcellularLocation>
    <subcellularLocation>
        <location evidence="7">Cell membrane</location>
        <topology evidence="7">Multi-pass membrane protein</topology>
    </subcellularLocation>
    <subcellularLocation>
        <location evidence="1">Membrane</location>
        <topology evidence="1">Multi-pass membrane protein</topology>
    </subcellularLocation>
</comment>
<keyword evidence="4 7" id="KW-0812">Transmembrane</keyword>
<accession>A0A1D7QY69</accession>
<dbReference type="NCBIfam" id="TIGR01097">
    <property type="entry name" value="PhnE"/>
    <property type="match status" value="1"/>
</dbReference>
<dbReference type="Proteomes" id="UP000094463">
    <property type="component" value="Chromosome"/>
</dbReference>
<dbReference type="GO" id="GO:0015416">
    <property type="term" value="F:ABC-type phosphonate transporter activity"/>
    <property type="evidence" value="ECO:0007669"/>
    <property type="project" value="InterPro"/>
</dbReference>
<dbReference type="STRING" id="632773.BBEV_2613"/>
<dbReference type="InterPro" id="IPR000515">
    <property type="entry name" value="MetI-like"/>
</dbReference>
<dbReference type="InterPro" id="IPR035906">
    <property type="entry name" value="MetI-like_sf"/>
</dbReference>
<proteinExistence type="inferred from homology"/>
<sequence length="271" mass="29465">MGKSDTEWILPPVKKRPLRVIFRNWGIAIALIALYTWTFSGIGIDWSRIFSEQTSGNLSRVIPQLFSPDWSSSGQALSLMGETLAMAYAGTFLAAIVAIPFGFLAAKNMVRNRGLNAASRLSLDAIRAFPEIMLALIFVSAVGPSAFAGVLAIAIGSIGMLGKLYAEVIESIDMKTIESLKANGANQTQTLFYGVIPQVIPECLSYAIYRYEIDVRSSTVLGIVGAGGIGMMIQIATMNRNWDEVGMALLVIIAVVTFIDYVSSWIRKRIV</sequence>
<feature type="domain" description="ABC transmembrane type-1" evidence="8">
    <location>
        <begin position="80"/>
        <end position="263"/>
    </location>
</feature>
<feature type="transmembrane region" description="Helical" evidence="7">
    <location>
        <begin position="21"/>
        <end position="44"/>
    </location>
</feature>
<dbReference type="KEGG" id="bbev:BBEV_2613"/>
<dbReference type="PROSITE" id="PS50928">
    <property type="entry name" value="ABC_TM1"/>
    <property type="match status" value="1"/>
</dbReference>
<keyword evidence="6 7" id="KW-0472">Membrane</keyword>
<dbReference type="PANTHER" id="PTHR30043">
    <property type="entry name" value="PHOSPHONATES TRANSPORT SYSTEM PERMEASE PROTEIN"/>
    <property type="match status" value="1"/>
</dbReference>
<evidence type="ECO:0000313" key="10">
    <source>
        <dbReference type="Proteomes" id="UP000094463"/>
    </source>
</evidence>
<dbReference type="SUPFAM" id="SSF161098">
    <property type="entry name" value="MetI-like"/>
    <property type="match status" value="1"/>
</dbReference>
<name>A0A1D7QY69_9BACI</name>
<dbReference type="Gene3D" id="1.10.3720.10">
    <property type="entry name" value="MetI-like"/>
    <property type="match status" value="1"/>
</dbReference>
<evidence type="ECO:0000256" key="6">
    <source>
        <dbReference type="ARBA" id="ARBA00023136"/>
    </source>
</evidence>
<feature type="transmembrane region" description="Helical" evidence="7">
    <location>
        <begin position="220"/>
        <end position="239"/>
    </location>
</feature>
<comment type="similarity">
    <text evidence="7">Belongs to the binding-protein-dependent transport system permease family.</text>
</comment>
<dbReference type="CDD" id="cd06261">
    <property type="entry name" value="TM_PBP2"/>
    <property type="match status" value="1"/>
</dbReference>
<keyword evidence="10" id="KW-1185">Reference proteome</keyword>
<dbReference type="RefSeq" id="WP_069365876.1">
    <property type="nucleotide sequence ID" value="NZ_CP012502.1"/>
</dbReference>
<dbReference type="PATRIC" id="fig|632773.3.peg.2746"/>
<dbReference type="AlphaFoldDB" id="A0A1D7QY69"/>
<dbReference type="Pfam" id="PF00528">
    <property type="entry name" value="BPD_transp_1"/>
    <property type="match status" value="1"/>
</dbReference>
<evidence type="ECO:0000256" key="3">
    <source>
        <dbReference type="ARBA" id="ARBA00022448"/>
    </source>
</evidence>
<dbReference type="GO" id="GO:0030313">
    <property type="term" value="C:cell envelope"/>
    <property type="evidence" value="ECO:0007669"/>
    <property type="project" value="UniProtKB-SubCell"/>
</dbReference>
<gene>
    <name evidence="9" type="primary">phnE-1</name>
    <name evidence="9" type="ORF">BBEV_2613</name>
</gene>
<reference evidence="9 10" key="1">
    <citation type="submission" date="2015-08" db="EMBL/GenBank/DDBJ databases">
        <title>The complete genome sequence of Bacillus beveridgei MLTeJB.</title>
        <authorList>
            <person name="Hanson T.E."/>
            <person name="Mesa C."/>
            <person name="Basesman S.M."/>
            <person name="Oremland R.S."/>
        </authorList>
    </citation>
    <scope>NUCLEOTIDE SEQUENCE [LARGE SCALE GENOMIC DNA]</scope>
    <source>
        <strain evidence="9 10">MLTeJB</strain>
    </source>
</reference>
<dbReference type="OrthoDB" id="8557224at2"/>
<keyword evidence="3 7" id="KW-0813">Transport</keyword>
<dbReference type="EMBL" id="CP012502">
    <property type="protein sequence ID" value="AOM83952.1"/>
    <property type="molecule type" value="Genomic_DNA"/>
</dbReference>
<dbReference type="GO" id="GO:0005886">
    <property type="term" value="C:plasma membrane"/>
    <property type="evidence" value="ECO:0007669"/>
    <property type="project" value="UniProtKB-SubCell"/>
</dbReference>
<evidence type="ECO:0000256" key="5">
    <source>
        <dbReference type="ARBA" id="ARBA00022989"/>
    </source>
</evidence>
<feature type="transmembrane region" description="Helical" evidence="7">
    <location>
        <begin position="85"/>
        <end position="104"/>
    </location>
</feature>
<evidence type="ECO:0000259" key="8">
    <source>
        <dbReference type="PROSITE" id="PS50928"/>
    </source>
</evidence>
<evidence type="ECO:0000256" key="4">
    <source>
        <dbReference type="ARBA" id="ARBA00022692"/>
    </source>
</evidence>
<dbReference type="InterPro" id="IPR005769">
    <property type="entry name" value="PhnE/PtxC"/>
</dbReference>
<feature type="transmembrane region" description="Helical" evidence="7">
    <location>
        <begin position="245"/>
        <end position="266"/>
    </location>
</feature>
<evidence type="ECO:0000256" key="7">
    <source>
        <dbReference type="RuleBase" id="RU363032"/>
    </source>
</evidence>
<protein>
    <submittedName>
        <fullName evidence="9">Phosphonate ABC transporter permease protein phnE1</fullName>
    </submittedName>
</protein>
<organism evidence="9 10">
    <name type="scientific">Salisediminibacterium beveridgei</name>
    <dbReference type="NCBI Taxonomy" id="632773"/>
    <lineage>
        <taxon>Bacteria</taxon>
        <taxon>Bacillati</taxon>
        <taxon>Bacillota</taxon>
        <taxon>Bacilli</taxon>
        <taxon>Bacillales</taxon>
        <taxon>Bacillaceae</taxon>
        <taxon>Salisediminibacterium</taxon>
    </lineage>
</organism>
<evidence type="ECO:0000256" key="2">
    <source>
        <dbReference type="ARBA" id="ARBA00004196"/>
    </source>
</evidence>
<evidence type="ECO:0000313" key="9">
    <source>
        <dbReference type="EMBL" id="AOM83952.1"/>
    </source>
</evidence>
<keyword evidence="5 7" id="KW-1133">Transmembrane helix</keyword>
<evidence type="ECO:0000256" key="1">
    <source>
        <dbReference type="ARBA" id="ARBA00004141"/>
    </source>
</evidence>